<dbReference type="PANTHER" id="PTHR24324:SF9">
    <property type="entry name" value="HOMEOBOX DOMAIN-CONTAINING PROTEIN"/>
    <property type="match status" value="1"/>
</dbReference>
<evidence type="ECO:0000259" key="7">
    <source>
        <dbReference type="PROSITE" id="PS50071"/>
    </source>
</evidence>
<accession>A0AAD5KP91</accession>
<dbReference type="GO" id="GO:0000978">
    <property type="term" value="F:RNA polymerase II cis-regulatory region sequence-specific DNA binding"/>
    <property type="evidence" value="ECO:0007669"/>
    <property type="project" value="TreeGrafter"/>
</dbReference>
<evidence type="ECO:0000256" key="2">
    <source>
        <dbReference type="ARBA" id="ARBA00023155"/>
    </source>
</evidence>
<comment type="caution">
    <text evidence="8">The sequence shown here is derived from an EMBL/GenBank/DDBJ whole genome shotgun (WGS) entry which is preliminary data.</text>
</comment>
<feature type="DNA-binding region" description="Homeobox" evidence="4">
    <location>
        <begin position="27"/>
        <end position="86"/>
    </location>
</feature>
<evidence type="ECO:0000256" key="6">
    <source>
        <dbReference type="SAM" id="MobiDB-lite"/>
    </source>
</evidence>
<dbReference type="AlphaFoldDB" id="A0AAD5KP91"/>
<dbReference type="Proteomes" id="UP001209540">
    <property type="component" value="Unassembled WGS sequence"/>
</dbReference>
<feature type="compositionally biased region" description="Low complexity" evidence="6">
    <location>
        <begin position="129"/>
        <end position="146"/>
    </location>
</feature>
<keyword evidence="1 4" id="KW-0238">DNA-binding</keyword>
<dbReference type="Pfam" id="PF00046">
    <property type="entry name" value="Homeodomain"/>
    <property type="match status" value="1"/>
</dbReference>
<dbReference type="Gene3D" id="1.10.10.60">
    <property type="entry name" value="Homeodomain-like"/>
    <property type="match status" value="1"/>
</dbReference>
<gene>
    <name evidence="8" type="ORF">BDA99DRAFT_545074</name>
</gene>
<feature type="compositionally biased region" description="Polar residues" evidence="6">
    <location>
        <begin position="1"/>
        <end position="10"/>
    </location>
</feature>
<evidence type="ECO:0000313" key="9">
    <source>
        <dbReference type="Proteomes" id="UP001209540"/>
    </source>
</evidence>
<keyword evidence="3 4" id="KW-0539">Nucleus</keyword>
<keyword evidence="2 4" id="KW-0371">Homeobox</keyword>
<dbReference type="GO" id="GO:0000981">
    <property type="term" value="F:DNA-binding transcription factor activity, RNA polymerase II-specific"/>
    <property type="evidence" value="ECO:0007669"/>
    <property type="project" value="InterPro"/>
</dbReference>
<dbReference type="PROSITE" id="PS50071">
    <property type="entry name" value="HOMEOBOX_2"/>
    <property type="match status" value="1"/>
</dbReference>
<name>A0AAD5KP91_9FUNG</name>
<dbReference type="PANTHER" id="PTHR24324">
    <property type="entry name" value="HOMEOBOX PROTEIN HHEX"/>
    <property type="match status" value="1"/>
</dbReference>
<feature type="region of interest" description="Disordered" evidence="6">
    <location>
        <begin position="168"/>
        <end position="237"/>
    </location>
</feature>
<reference evidence="8" key="1">
    <citation type="journal article" date="2022" name="IScience">
        <title>Evolution of zygomycete secretomes and the origins of terrestrial fungal ecologies.</title>
        <authorList>
            <person name="Chang Y."/>
            <person name="Wang Y."/>
            <person name="Mondo S."/>
            <person name="Ahrendt S."/>
            <person name="Andreopoulos W."/>
            <person name="Barry K."/>
            <person name="Beard J."/>
            <person name="Benny G.L."/>
            <person name="Blankenship S."/>
            <person name="Bonito G."/>
            <person name="Cuomo C."/>
            <person name="Desiro A."/>
            <person name="Gervers K.A."/>
            <person name="Hundley H."/>
            <person name="Kuo A."/>
            <person name="LaButti K."/>
            <person name="Lang B.F."/>
            <person name="Lipzen A."/>
            <person name="O'Donnell K."/>
            <person name="Pangilinan J."/>
            <person name="Reynolds N."/>
            <person name="Sandor L."/>
            <person name="Smith M.E."/>
            <person name="Tsang A."/>
            <person name="Grigoriev I.V."/>
            <person name="Stajich J.E."/>
            <person name="Spatafora J.W."/>
        </authorList>
    </citation>
    <scope>NUCLEOTIDE SEQUENCE</scope>
    <source>
        <strain evidence="8">RSA 2281</strain>
    </source>
</reference>
<dbReference type="InterPro" id="IPR017970">
    <property type="entry name" value="Homeobox_CS"/>
</dbReference>
<evidence type="ECO:0000256" key="3">
    <source>
        <dbReference type="ARBA" id="ARBA00023242"/>
    </source>
</evidence>
<keyword evidence="9" id="KW-1185">Reference proteome</keyword>
<protein>
    <recommendedName>
        <fullName evidence="7">Homeobox domain-containing protein</fullName>
    </recommendedName>
</protein>
<dbReference type="CDD" id="cd00086">
    <property type="entry name" value="homeodomain"/>
    <property type="match status" value="1"/>
</dbReference>
<feature type="region of interest" description="Disordered" evidence="6">
    <location>
        <begin position="393"/>
        <end position="422"/>
    </location>
</feature>
<dbReference type="InterPro" id="IPR001356">
    <property type="entry name" value="HD"/>
</dbReference>
<dbReference type="GO" id="GO:0030154">
    <property type="term" value="P:cell differentiation"/>
    <property type="evidence" value="ECO:0007669"/>
    <property type="project" value="TreeGrafter"/>
</dbReference>
<feature type="compositionally biased region" description="Polar residues" evidence="6">
    <location>
        <begin position="210"/>
        <end position="230"/>
    </location>
</feature>
<evidence type="ECO:0000313" key="8">
    <source>
        <dbReference type="EMBL" id="KAI9276898.1"/>
    </source>
</evidence>
<evidence type="ECO:0000256" key="5">
    <source>
        <dbReference type="RuleBase" id="RU000682"/>
    </source>
</evidence>
<dbReference type="GO" id="GO:0005634">
    <property type="term" value="C:nucleus"/>
    <property type="evidence" value="ECO:0007669"/>
    <property type="project" value="UniProtKB-SubCell"/>
</dbReference>
<feature type="domain" description="Homeobox" evidence="7">
    <location>
        <begin position="25"/>
        <end position="85"/>
    </location>
</feature>
<dbReference type="SUPFAM" id="SSF46689">
    <property type="entry name" value="Homeodomain-like"/>
    <property type="match status" value="1"/>
</dbReference>
<comment type="subcellular location">
    <subcellularLocation>
        <location evidence="4 5">Nucleus</location>
    </subcellularLocation>
</comment>
<evidence type="ECO:0000256" key="1">
    <source>
        <dbReference type="ARBA" id="ARBA00023125"/>
    </source>
</evidence>
<feature type="region of interest" description="Disordered" evidence="6">
    <location>
        <begin position="1"/>
        <end position="34"/>
    </location>
</feature>
<feature type="compositionally biased region" description="Low complexity" evidence="6">
    <location>
        <begin position="193"/>
        <end position="205"/>
    </location>
</feature>
<evidence type="ECO:0000256" key="4">
    <source>
        <dbReference type="PROSITE-ProRule" id="PRU00108"/>
    </source>
</evidence>
<dbReference type="SMART" id="SM00389">
    <property type="entry name" value="HOX"/>
    <property type="match status" value="1"/>
</dbReference>
<dbReference type="InterPro" id="IPR009057">
    <property type="entry name" value="Homeodomain-like_sf"/>
</dbReference>
<feature type="region of interest" description="Disordered" evidence="6">
    <location>
        <begin position="129"/>
        <end position="151"/>
    </location>
</feature>
<reference evidence="8" key="2">
    <citation type="submission" date="2023-02" db="EMBL/GenBank/DDBJ databases">
        <authorList>
            <consortium name="DOE Joint Genome Institute"/>
            <person name="Mondo S.J."/>
            <person name="Chang Y."/>
            <person name="Wang Y."/>
            <person name="Ahrendt S."/>
            <person name="Andreopoulos W."/>
            <person name="Barry K."/>
            <person name="Beard J."/>
            <person name="Benny G.L."/>
            <person name="Blankenship S."/>
            <person name="Bonito G."/>
            <person name="Cuomo C."/>
            <person name="Desiro A."/>
            <person name="Gervers K.A."/>
            <person name="Hundley H."/>
            <person name="Kuo A."/>
            <person name="LaButti K."/>
            <person name="Lang B.F."/>
            <person name="Lipzen A."/>
            <person name="O'Donnell K."/>
            <person name="Pangilinan J."/>
            <person name="Reynolds N."/>
            <person name="Sandor L."/>
            <person name="Smith M.W."/>
            <person name="Tsang A."/>
            <person name="Grigoriev I.V."/>
            <person name="Stajich J.E."/>
            <person name="Spatafora J.W."/>
        </authorList>
    </citation>
    <scope>NUCLEOTIDE SEQUENCE</scope>
    <source>
        <strain evidence="8">RSA 2281</strain>
    </source>
</reference>
<sequence>MTSMENTHTSTVEKDSTTVQNKTSSTTTKKRTRATAEQLTVLEDTFAVNVSPNSKLRKQLAERLQMSERSIQIWFQNRRAKVKHMQKRAQMQMQQASIRAQLYHYHQQHYHHHPYHHPQQQPLMPLQPHQQQYYRPAQQQQHQQQQLTYPPSSVAAQITLPRAQSVDTLHPHHPSVQHALSSTTTPPPPSYYPPTQQAQWPTTTAMDEMSPNTTSAPLHPTTPYNNSTIPTLVPVPDAGPTAMLTTSDFNYGGPSTPAATPPAPSTVTNDLWALSDPIVTTIDPSSLMMTPPATTANDNNSNNNNTSHTHDTSLNATTLTIGSWHRLKLRANDLLCVYQPDRRMFAWHIADSGSLFRMEISLEAVASIEYMAGECDVLADVHFDISESPQFYMQQQPSTTAKEESENKKNHKKKNETTEEEEEDAWIQCSDFTEGKQASRFFRHSLKGVAHHMKQELLNLMDKHEETRRLVRFIETPIPTALTAAYQPPMMEETTERSNRLIEHEVSEIKSMEEVIRSTGQESLVSF</sequence>
<dbReference type="EMBL" id="JAIXMP010000002">
    <property type="protein sequence ID" value="KAI9276898.1"/>
    <property type="molecule type" value="Genomic_DNA"/>
</dbReference>
<proteinExistence type="predicted"/>
<dbReference type="InterPro" id="IPR051000">
    <property type="entry name" value="Homeobox_DNA-bind_prot"/>
</dbReference>
<dbReference type="PROSITE" id="PS00027">
    <property type="entry name" value="HOMEOBOX_1"/>
    <property type="match status" value="1"/>
</dbReference>
<organism evidence="8 9">
    <name type="scientific">Phascolomyces articulosus</name>
    <dbReference type="NCBI Taxonomy" id="60185"/>
    <lineage>
        <taxon>Eukaryota</taxon>
        <taxon>Fungi</taxon>
        <taxon>Fungi incertae sedis</taxon>
        <taxon>Mucoromycota</taxon>
        <taxon>Mucoromycotina</taxon>
        <taxon>Mucoromycetes</taxon>
        <taxon>Mucorales</taxon>
        <taxon>Lichtheimiaceae</taxon>
        <taxon>Phascolomyces</taxon>
    </lineage>
</organism>